<dbReference type="CDD" id="cd03294">
    <property type="entry name" value="ABC_Pro_Gly_Betaine"/>
    <property type="match status" value="1"/>
</dbReference>
<dbReference type="PANTHER" id="PTHR43869:SF1">
    <property type="entry name" value="GLYCINE BETAINE_PROLINE BETAINE TRANSPORT SYSTEM ATP-BINDING PROTEIN PROV"/>
    <property type="match status" value="1"/>
</dbReference>
<dbReference type="RefSeq" id="WP_024269655.1">
    <property type="nucleotide sequence ID" value="NC_023035.1"/>
</dbReference>
<dbReference type="Pfam" id="PF00571">
    <property type="entry name" value="CBS"/>
    <property type="match status" value="2"/>
</dbReference>
<dbReference type="OrthoDB" id="9772862at2"/>
<evidence type="ECO:0000313" key="9">
    <source>
        <dbReference type="EMBL" id="AHC16767.1"/>
    </source>
</evidence>
<dbReference type="Pfam" id="PF00005">
    <property type="entry name" value="ABC_tran"/>
    <property type="match status" value="1"/>
</dbReference>
<keyword evidence="9" id="KW-0378">Hydrolase</keyword>
<feature type="domain" description="CBS" evidence="8">
    <location>
        <begin position="279"/>
        <end position="337"/>
    </location>
</feature>
<dbReference type="Proteomes" id="UP000018680">
    <property type="component" value="Chromosome"/>
</dbReference>
<evidence type="ECO:0000256" key="4">
    <source>
        <dbReference type="ARBA" id="ARBA00022840"/>
    </source>
</evidence>
<keyword evidence="6" id="KW-0129">CBS domain</keyword>
<keyword evidence="4 9" id="KW-0067">ATP-binding</keyword>
<dbReference type="EC" id="3.6.3.32" evidence="9"/>
<evidence type="ECO:0000256" key="3">
    <source>
        <dbReference type="ARBA" id="ARBA00022741"/>
    </source>
</evidence>
<dbReference type="NCBIfam" id="TIGR01186">
    <property type="entry name" value="proV"/>
    <property type="match status" value="1"/>
</dbReference>
<dbReference type="GO" id="GO:0005524">
    <property type="term" value="F:ATP binding"/>
    <property type="evidence" value="ECO:0007669"/>
    <property type="project" value="UniProtKB-KW"/>
</dbReference>
<keyword evidence="2" id="KW-0813">Transport</keyword>
<dbReference type="KEGG" id="slr:L21SP2_3429"/>
<dbReference type="SUPFAM" id="SSF52540">
    <property type="entry name" value="P-loop containing nucleoside triphosphate hydrolases"/>
    <property type="match status" value="1"/>
</dbReference>
<dbReference type="AlphaFoldDB" id="V5WLH6"/>
<sequence length="419" mass="46269">MSLVEVKDLYKIFGPNPKRAIPLIKDGMSKTDIKKKTGCTIAINGATFSIDKKETFVVMGLSGSGKSTFIRCLNKLIKPTAGAILVDGKDIMQMDSEELQELRRRKMSMVFQNFGLLPHRNVVNNVEFGLEVSGVDKETRRQKALDAIKLVGLDGFEFSMPRELSGGMQQRVGLARALANDPEILLMDEAFSALDPLIRTQMQDELLELQAKMHKTIIFITHDLDEALKLGDRIAILGPDGRVRQIGTPEQILSDPADDYVKKFVQNVDRTKVITASSVKHGCPTLNIQKDGPEAALRLMEKEHISHAFVVDSERVLQGIVSVEDAVELKKQKKKDLTEILTHNVYTAGPETAVSDLLATALESRFPIAVIGDDNKFHGIVDRAAIIAEVTNDDEEAETPTVLSEVMEQAEHDAEAGQE</sequence>
<dbReference type="HOGENOM" id="CLU_000604_2_2_12"/>
<dbReference type="GO" id="GO:0006865">
    <property type="term" value="P:amino acid transport"/>
    <property type="evidence" value="ECO:0007669"/>
    <property type="project" value="UniProtKB-KW"/>
</dbReference>
<dbReference type="InterPro" id="IPR000644">
    <property type="entry name" value="CBS_dom"/>
</dbReference>
<dbReference type="eggNOG" id="COG4175">
    <property type="taxonomic scope" value="Bacteria"/>
</dbReference>
<dbReference type="Gene3D" id="3.10.580.10">
    <property type="entry name" value="CBS-domain"/>
    <property type="match status" value="1"/>
</dbReference>
<keyword evidence="5" id="KW-0029">Amino-acid transport</keyword>
<dbReference type="PROSITE" id="PS00211">
    <property type="entry name" value="ABC_TRANSPORTER_1"/>
    <property type="match status" value="1"/>
</dbReference>
<evidence type="ECO:0000256" key="1">
    <source>
        <dbReference type="ARBA" id="ARBA00005417"/>
    </source>
</evidence>
<dbReference type="InterPro" id="IPR003439">
    <property type="entry name" value="ABC_transporter-like_ATP-bd"/>
</dbReference>
<dbReference type="InterPro" id="IPR027417">
    <property type="entry name" value="P-loop_NTPase"/>
</dbReference>
<evidence type="ECO:0000259" key="8">
    <source>
        <dbReference type="PROSITE" id="PS51371"/>
    </source>
</evidence>
<keyword evidence="10" id="KW-1185">Reference proteome</keyword>
<evidence type="ECO:0000313" key="10">
    <source>
        <dbReference type="Proteomes" id="UP000018680"/>
    </source>
</evidence>
<dbReference type="GO" id="GO:0016020">
    <property type="term" value="C:membrane"/>
    <property type="evidence" value="ECO:0007669"/>
    <property type="project" value="InterPro"/>
</dbReference>
<dbReference type="GO" id="GO:0006970">
    <property type="term" value="P:response to osmotic stress"/>
    <property type="evidence" value="ECO:0007669"/>
    <property type="project" value="UniProtKB-ARBA"/>
</dbReference>
<dbReference type="InterPro" id="IPR003593">
    <property type="entry name" value="AAA+_ATPase"/>
</dbReference>
<reference evidence="9 10" key="1">
    <citation type="journal article" date="2015" name="Stand. Genomic Sci.">
        <title>Complete genome sequence and description of Salinispira pacifica gen. nov., sp. nov., a novel spirochaete isolated form a hypersaline microbial mat.</title>
        <authorList>
            <person name="Ben Hania W."/>
            <person name="Joseph M."/>
            <person name="Schumann P."/>
            <person name="Bunk B."/>
            <person name="Fiebig A."/>
            <person name="Sproer C."/>
            <person name="Klenk H.P."/>
            <person name="Fardeau M.L."/>
            <person name="Spring S."/>
        </authorList>
    </citation>
    <scope>NUCLEOTIDE SEQUENCE [LARGE SCALE GENOMIC DNA]</scope>
    <source>
        <strain evidence="9 10">L21-RPul-D2</strain>
    </source>
</reference>
<dbReference type="FunFam" id="3.40.50.300:FF:000201">
    <property type="entry name" value="Glycine betaine/L-proline ABC transporter ATP-binding protein"/>
    <property type="match status" value="1"/>
</dbReference>
<dbReference type="PATRIC" id="fig|1307761.3.peg.3418"/>
<dbReference type="PROSITE" id="PS51371">
    <property type="entry name" value="CBS"/>
    <property type="match status" value="1"/>
</dbReference>
<protein>
    <submittedName>
        <fullName evidence="9">Glycine betaine ABC transport system, ATP-binding protein OpuAA</fullName>
        <ecNumber evidence="9">3.6.3.32</ecNumber>
    </submittedName>
</protein>
<dbReference type="EMBL" id="CP006939">
    <property type="protein sequence ID" value="AHC16767.1"/>
    <property type="molecule type" value="Genomic_DNA"/>
</dbReference>
<keyword evidence="3" id="KW-0547">Nucleotide-binding</keyword>
<organism evidence="9 10">
    <name type="scientific">Salinispira pacifica</name>
    <dbReference type="NCBI Taxonomy" id="1307761"/>
    <lineage>
        <taxon>Bacteria</taxon>
        <taxon>Pseudomonadati</taxon>
        <taxon>Spirochaetota</taxon>
        <taxon>Spirochaetia</taxon>
        <taxon>Spirochaetales</taxon>
        <taxon>Spirochaetaceae</taxon>
        <taxon>Salinispira</taxon>
    </lineage>
</organism>
<dbReference type="SMART" id="SM00382">
    <property type="entry name" value="AAA"/>
    <property type="match status" value="1"/>
</dbReference>
<accession>V5WLH6</accession>
<dbReference type="InterPro" id="IPR051921">
    <property type="entry name" value="ABC_osmolyte_uptake_ATP-bind"/>
</dbReference>
<dbReference type="InterPro" id="IPR017871">
    <property type="entry name" value="ABC_transporter-like_CS"/>
</dbReference>
<dbReference type="InterPro" id="IPR046342">
    <property type="entry name" value="CBS_dom_sf"/>
</dbReference>
<dbReference type="GO" id="GO:0031460">
    <property type="term" value="P:glycine betaine transport"/>
    <property type="evidence" value="ECO:0007669"/>
    <property type="project" value="InterPro"/>
</dbReference>
<dbReference type="PANTHER" id="PTHR43869">
    <property type="entry name" value="GLYCINE BETAINE/PROLINE BETAINE TRANSPORT SYSTEM ATP-BINDING PROTEIN PROV"/>
    <property type="match status" value="1"/>
</dbReference>
<feature type="domain" description="ABC transporter" evidence="7">
    <location>
        <begin position="28"/>
        <end position="265"/>
    </location>
</feature>
<dbReference type="SUPFAM" id="SSF54631">
    <property type="entry name" value="CBS-domain pair"/>
    <property type="match status" value="1"/>
</dbReference>
<evidence type="ECO:0000256" key="5">
    <source>
        <dbReference type="ARBA" id="ARBA00022970"/>
    </source>
</evidence>
<dbReference type="GO" id="GO:0016887">
    <property type="term" value="F:ATP hydrolysis activity"/>
    <property type="evidence" value="ECO:0007669"/>
    <property type="project" value="InterPro"/>
</dbReference>
<evidence type="ECO:0000259" key="7">
    <source>
        <dbReference type="PROSITE" id="PS50893"/>
    </source>
</evidence>
<dbReference type="Gene3D" id="3.40.50.300">
    <property type="entry name" value="P-loop containing nucleotide triphosphate hydrolases"/>
    <property type="match status" value="1"/>
</dbReference>
<evidence type="ECO:0000256" key="2">
    <source>
        <dbReference type="ARBA" id="ARBA00022448"/>
    </source>
</evidence>
<comment type="similarity">
    <text evidence="1">Belongs to the ABC transporter superfamily.</text>
</comment>
<gene>
    <name evidence="9" type="ORF">L21SP2_3429</name>
</gene>
<dbReference type="InterPro" id="IPR005892">
    <property type="entry name" value="Gly-betaine_transp_ATP-bd"/>
</dbReference>
<proteinExistence type="inferred from homology"/>
<evidence type="ECO:0000256" key="6">
    <source>
        <dbReference type="PROSITE-ProRule" id="PRU00703"/>
    </source>
</evidence>
<dbReference type="PROSITE" id="PS50893">
    <property type="entry name" value="ABC_TRANSPORTER_2"/>
    <property type="match status" value="1"/>
</dbReference>
<name>V5WLH6_9SPIO</name>
<dbReference type="STRING" id="1307761.L21SP2_3429"/>